<dbReference type="Ensembl" id="ENSKMAT00000020965.1">
    <property type="protein sequence ID" value="ENSKMAP00000020696.1"/>
    <property type="gene ID" value="ENSKMAG00000015384.1"/>
</dbReference>
<name>A0A3Q3AVU8_KRYMA</name>
<evidence type="ECO:0000256" key="3">
    <source>
        <dbReference type="ARBA" id="ARBA00022989"/>
    </source>
</evidence>
<dbReference type="Proteomes" id="UP000264800">
    <property type="component" value="Unplaced"/>
</dbReference>
<dbReference type="GO" id="GO:0016020">
    <property type="term" value="C:membrane"/>
    <property type="evidence" value="ECO:0007669"/>
    <property type="project" value="UniProtKB-SubCell"/>
</dbReference>
<sequence>MTVTVIRADGVTVFTVTSDPSSRWPPLCQILNSLCCSPGCCSVSENLRRVQKTSMSVLGFIFFGIMCILSEKFPSQCLVILNVILNLAGAAFAITVFSFYIISLVELNWNCGPYYLSYTSPDSDDCTTSLSGMLLKGINGMLIVLSVLEFCVVISAAILGIKALKNSEKKPNMDVACYKPLEEVSTDSAG</sequence>
<feature type="transmembrane region" description="Helical" evidence="5">
    <location>
        <begin position="77"/>
        <end position="102"/>
    </location>
</feature>
<evidence type="ECO:0000256" key="4">
    <source>
        <dbReference type="ARBA" id="ARBA00023136"/>
    </source>
</evidence>
<dbReference type="AlphaFoldDB" id="A0A3Q3AVU8"/>
<comment type="subcellular location">
    <subcellularLocation>
        <location evidence="1">Membrane</location>
        <topology evidence="1">Multi-pass membrane protein</topology>
    </subcellularLocation>
</comment>
<evidence type="ECO:0000313" key="7">
    <source>
        <dbReference type="Proteomes" id="UP000264800"/>
    </source>
</evidence>
<dbReference type="Pfam" id="PF04103">
    <property type="entry name" value="CD20"/>
    <property type="match status" value="1"/>
</dbReference>
<keyword evidence="2 5" id="KW-0812">Transmembrane</keyword>
<evidence type="ECO:0000313" key="6">
    <source>
        <dbReference type="Ensembl" id="ENSKMAP00000020696.1"/>
    </source>
</evidence>
<organism evidence="6 7">
    <name type="scientific">Kryptolebias marmoratus</name>
    <name type="common">Mangrove killifish</name>
    <name type="synonym">Rivulus marmoratus</name>
    <dbReference type="NCBI Taxonomy" id="37003"/>
    <lineage>
        <taxon>Eukaryota</taxon>
        <taxon>Metazoa</taxon>
        <taxon>Chordata</taxon>
        <taxon>Craniata</taxon>
        <taxon>Vertebrata</taxon>
        <taxon>Euteleostomi</taxon>
        <taxon>Actinopterygii</taxon>
        <taxon>Neopterygii</taxon>
        <taxon>Teleostei</taxon>
        <taxon>Neoteleostei</taxon>
        <taxon>Acanthomorphata</taxon>
        <taxon>Ovalentaria</taxon>
        <taxon>Atherinomorphae</taxon>
        <taxon>Cyprinodontiformes</taxon>
        <taxon>Rivulidae</taxon>
        <taxon>Kryptolebias</taxon>
    </lineage>
</organism>
<proteinExistence type="predicted"/>
<dbReference type="GeneTree" id="ENSGT00510000051675"/>
<protein>
    <submittedName>
        <fullName evidence="6">Membrane-spanning 4-domains subfamily A member 4D-like</fullName>
    </submittedName>
</protein>
<reference evidence="6" key="2">
    <citation type="submission" date="2025-09" db="UniProtKB">
        <authorList>
            <consortium name="Ensembl"/>
        </authorList>
    </citation>
    <scope>IDENTIFICATION</scope>
</reference>
<evidence type="ECO:0000256" key="5">
    <source>
        <dbReference type="SAM" id="Phobius"/>
    </source>
</evidence>
<feature type="transmembrane region" description="Helical" evidence="5">
    <location>
        <begin position="138"/>
        <end position="161"/>
    </location>
</feature>
<dbReference type="InterPro" id="IPR007237">
    <property type="entry name" value="CD20-like"/>
</dbReference>
<feature type="transmembrane region" description="Helical" evidence="5">
    <location>
        <begin position="53"/>
        <end position="70"/>
    </location>
</feature>
<evidence type="ECO:0000256" key="2">
    <source>
        <dbReference type="ARBA" id="ARBA00022692"/>
    </source>
</evidence>
<keyword evidence="3 5" id="KW-1133">Transmembrane helix</keyword>
<reference evidence="6" key="1">
    <citation type="submission" date="2025-08" db="UniProtKB">
        <authorList>
            <consortium name="Ensembl"/>
        </authorList>
    </citation>
    <scope>IDENTIFICATION</scope>
</reference>
<keyword evidence="7" id="KW-1185">Reference proteome</keyword>
<keyword evidence="4 5" id="KW-0472">Membrane</keyword>
<evidence type="ECO:0000256" key="1">
    <source>
        <dbReference type="ARBA" id="ARBA00004141"/>
    </source>
</evidence>
<accession>A0A3Q3AVU8</accession>
<dbReference type="STRING" id="37003.ENSKMAP00000020696"/>
<dbReference type="OMA" id="KALCYNP"/>